<dbReference type="Proteomes" id="UP001169862">
    <property type="component" value="Unassembled WGS sequence"/>
</dbReference>
<dbReference type="InterPro" id="IPR016876">
    <property type="entry name" value="UCP028234"/>
</dbReference>
<dbReference type="EMBL" id="JAUOPG010000001">
    <property type="protein sequence ID" value="MDO6452151.1"/>
    <property type="molecule type" value="Genomic_DNA"/>
</dbReference>
<dbReference type="PANTHER" id="PTHR38451:SF1">
    <property type="entry name" value="TRNA (ADENINE(22)-N(1))-METHYLTRANSFERASE"/>
    <property type="match status" value="1"/>
</dbReference>
<protein>
    <submittedName>
        <fullName evidence="1">tRNA (Adenine(22)-N(1))-methyltransferase TrmK</fullName>
    </submittedName>
</protein>
<gene>
    <name evidence="1" type="ORF">Q4490_01110</name>
</gene>
<comment type="caution">
    <text evidence="1">The sequence shown here is derived from an EMBL/GenBank/DDBJ whole genome shotgun (WGS) entry which is preliminary data.</text>
</comment>
<dbReference type="Gene3D" id="3.40.50.150">
    <property type="entry name" value="Vaccinia Virus protein VP39"/>
    <property type="match status" value="1"/>
</dbReference>
<proteinExistence type="predicted"/>
<dbReference type="PIRSF" id="PIRSF028234">
    <property type="entry name" value="UCP028234"/>
    <property type="match status" value="1"/>
</dbReference>
<dbReference type="RefSeq" id="WP_303548143.1">
    <property type="nucleotide sequence ID" value="NZ_JAUOPG010000001.1"/>
</dbReference>
<reference evidence="1" key="1">
    <citation type="submission" date="2023-07" db="EMBL/GenBank/DDBJ databases">
        <title>Genome content predicts the carbon catabolic preferences of heterotrophic bacteria.</title>
        <authorList>
            <person name="Gralka M."/>
        </authorList>
    </citation>
    <scope>NUCLEOTIDE SEQUENCE</scope>
    <source>
        <strain evidence="1">I2M16</strain>
    </source>
</reference>
<dbReference type="FunFam" id="3.40.50.150:FF:000442">
    <property type="entry name" value="tRNA (Adenine22-N1)-methyltransferase TrmK"/>
    <property type="match status" value="1"/>
</dbReference>
<dbReference type="PANTHER" id="PTHR38451">
    <property type="entry name" value="TRNA (ADENINE(22)-N(1))-METHYLTRANSFERASE"/>
    <property type="match status" value="1"/>
</dbReference>
<dbReference type="InterPro" id="IPR029063">
    <property type="entry name" value="SAM-dependent_MTases_sf"/>
</dbReference>
<dbReference type="AlphaFoldDB" id="A0AAW7XD92"/>
<sequence length="233" mass="26139">MKLGKRLSAIESLVTDQYTQIWDCCCDHGLLGSSLLARQAAPVVHFVDILPELMNEVERKLQQFHPKKINTASASVWEVHCQDVATLTIPKQTGKHLIIIAGIGGDLMADLIAAINQKNSDVEIDYLLCPVHHQFTLRETLIDLGFALIEEQLVKENKRFYELLLVANKPPLSSNTITPVGERIWTTTSPEQKQIAAEYLAKTIGHYQRSKLNSSQEIEPIINAYQAITIRQS</sequence>
<dbReference type="Pfam" id="PF12847">
    <property type="entry name" value="Methyltransf_18"/>
    <property type="match status" value="1"/>
</dbReference>
<evidence type="ECO:0000313" key="1">
    <source>
        <dbReference type="EMBL" id="MDO6452151.1"/>
    </source>
</evidence>
<accession>A0AAW7XD92</accession>
<evidence type="ECO:0000313" key="2">
    <source>
        <dbReference type="Proteomes" id="UP001169862"/>
    </source>
</evidence>
<name>A0AAW7XD92_9GAMM</name>
<organism evidence="1 2">
    <name type="scientific">Neptunomonas phycophila</name>
    <dbReference type="NCBI Taxonomy" id="1572645"/>
    <lineage>
        <taxon>Bacteria</taxon>
        <taxon>Pseudomonadati</taxon>
        <taxon>Pseudomonadota</taxon>
        <taxon>Gammaproteobacteria</taxon>
        <taxon>Oceanospirillales</taxon>
        <taxon>Oceanospirillaceae</taxon>
        <taxon>Neptunomonas</taxon>
    </lineage>
</organism>